<dbReference type="EMBL" id="PVWP01000001">
    <property type="protein sequence ID" value="PSB39466.1"/>
    <property type="molecule type" value="Genomic_DNA"/>
</dbReference>
<sequence length="149" mass="16809">MPTNRRTAHCITREGGVLVFRAPEALPCNTSDRVQIIDVFALQVASGSRRTLLACRVLETQPTLAAARTWSLAEAAQLIRHDPRPHRWVVLQLDRRAWGLFWAGGGLQHCRELLAAQDGPTASVFRRLIAAFWRCWAIRIPGFSRRSSR</sequence>
<reference evidence="1 2" key="2">
    <citation type="submission" date="2018-03" db="EMBL/GenBank/DDBJ databases">
        <title>The ancient ancestry and fast evolution of plastids.</title>
        <authorList>
            <person name="Moore K.R."/>
            <person name="Magnabosco C."/>
            <person name="Momper L."/>
            <person name="Gold D.A."/>
            <person name="Bosak T."/>
            <person name="Fournier G.P."/>
        </authorList>
    </citation>
    <scope>NUCLEOTIDE SEQUENCE [LARGE SCALE GENOMIC DNA]</scope>
    <source>
        <strain evidence="1 2">CCALA 015</strain>
    </source>
</reference>
<evidence type="ECO:0000313" key="2">
    <source>
        <dbReference type="Proteomes" id="UP000238218"/>
    </source>
</evidence>
<gene>
    <name evidence="1" type="ORF">C7B81_02155</name>
</gene>
<organism evidence="1 2">
    <name type="scientific">Aphanothece cf. minutissima CCALA 015</name>
    <dbReference type="NCBI Taxonomy" id="2107695"/>
    <lineage>
        <taxon>Bacteria</taxon>
        <taxon>Bacillati</taxon>
        <taxon>Cyanobacteriota</taxon>
        <taxon>Cyanophyceae</taxon>
        <taxon>Oscillatoriophycideae</taxon>
        <taxon>Chroococcales</taxon>
        <taxon>Aphanothecaceae</taxon>
        <taxon>Aphanothece</taxon>
    </lineage>
</organism>
<dbReference type="RefSeq" id="WP_106219658.1">
    <property type="nucleotide sequence ID" value="NZ_PVWP01000001.1"/>
</dbReference>
<reference evidence="1 2" key="1">
    <citation type="submission" date="2018-02" db="EMBL/GenBank/DDBJ databases">
        <authorList>
            <person name="Moore K."/>
            <person name="Momper L."/>
        </authorList>
    </citation>
    <scope>NUCLEOTIDE SEQUENCE [LARGE SCALE GENOMIC DNA]</scope>
    <source>
        <strain evidence="1 2">CCALA 015</strain>
    </source>
</reference>
<accession>A0ABX5FCD6</accession>
<proteinExistence type="predicted"/>
<evidence type="ECO:0000313" key="1">
    <source>
        <dbReference type="EMBL" id="PSB39466.1"/>
    </source>
</evidence>
<name>A0ABX5FCD6_9CHRO</name>
<comment type="caution">
    <text evidence="1">The sequence shown here is derived from an EMBL/GenBank/DDBJ whole genome shotgun (WGS) entry which is preliminary data.</text>
</comment>
<keyword evidence="2" id="KW-1185">Reference proteome</keyword>
<protein>
    <submittedName>
        <fullName evidence="1">Uncharacterized protein</fullName>
    </submittedName>
</protein>
<dbReference type="Proteomes" id="UP000238218">
    <property type="component" value="Unassembled WGS sequence"/>
</dbReference>